<keyword evidence="4" id="KW-1185">Reference proteome</keyword>
<sequence>MKRDSRSEGLNTLFGKNFQSGLQSQSLAFTPGNEPQRYANDKAVTDSDENDELRHLSLDLLETTKDGHKADNLGGEEDEEEDETSYTGSSQKRNKLNEAISNGQESTTASSVAISKNGAHVEKTNAKMEFDDSPRARPIMLLKARAIAKSTKKKGSKKILNQEENGDHEVHDITKMTLHNIVSQTEESEKKLRKMQKRASVQEDVETENVAASGSADNPLKDTEASGKPADQSTNSLSALKGVRREEQSETKGEPEFSGKNLGVIGEQGSGDVQDSGSGMALLKTFQEQVTIVEGDSNKVVSGRRDPKQRPTLKRNVRLGAHFNPTRGIVKGEGGEESISEKMPFDPVLLFQVRNIRTNVLKAEKQATQELNDVRKEFRAKMEDLEEDLRMVKKLTSNVHKKVGLTVQQALTMAREAKTNATKRLYMARKATTALNNIEKKLGVIHTKNASRILRSRIPQFPKLSDVALYRQLLATDSILTKLDGAKALAVTRAEKRFRNEEETGSSIEEEVDSLKDELTSAEKELSEETDAEMEDEREAQEKIQEAMERNKLVAKKTAFALTAIENYLEKLQTDESKLKQLRF</sequence>
<keyword evidence="1" id="KW-0175">Coiled coil</keyword>
<evidence type="ECO:0000313" key="3">
    <source>
        <dbReference type="EMBL" id="KAJ7334537.1"/>
    </source>
</evidence>
<feature type="region of interest" description="Disordered" evidence="2">
    <location>
        <begin position="181"/>
        <end position="278"/>
    </location>
</feature>
<gene>
    <name evidence="3" type="ORF">OS493_014861</name>
</gene>
<name>A0A9X0CFH5_9CNID</name>
<dbReference type="AlphaFoldDB" id="A0A9X0CFH5"/>
<dbReference type="Proteomes" id="UP001163046">
    <property type="component" value="Unassembled WGS sequence"/>
</dbReference>
<evidence type="ECO:0000256" key="2">
    <source>
        <dbReference type="SAM" id="MobiDB-lite"/>
    </source>
</evidence>
<organism evidence="3 4">
    <name type="scientific">Desmophyllum pertusum</name>
    <dbReference type="NCBI Taxonomy" id="174260"/>
    <lineage>
        <taxon>Eukaryota</taxon>
        <taxon>Metazoa</taxon>
        <taxon>Cnidaria</taxon>
        <taxon>Anthozoa</taxon>
        <taxon>Hexacorallia</taxon>
        <taxon>Scleractinia</taxon>
        <taxon>Caryophylliina</taxon>
        <taxon>Caryophylliidae</taxon>
        <taxon>Desmophyllum</taxon>
    </lineage>
</organism>
<feature type="region of interest" description="Disordered" evidence="2">
    <location>
        <begin position="498"/>
        <end position="546"/>
    </location>
</feature>
<feature type="compositionally biased region" description="Basic and acidic residues" evidence="2">
    <location>
        <begin position="119"/>
        <end position="132"/>
    </location>
</feature>
<feature type="compositionally biased region" description="Acidic residues" evidence="2">
    <location>
        <begin position="528"/>
        <end position="539"/>
    </location>
</feature>
<feature type="compositionally biased region" description="Polar residues" evidence="2">
    <location>
        <begin position="17"/>
        <end position="28"/>
    </location>
</feature>
<feature type="compositionally biased region" description="Acidic residues" evidence="2">
    <location>
        <begin position="74"/>
        <end position="84"/>
    </location>
</feature>
<feature type="compositionally biased region" description="Basic and acidic residues" evidence="2">
    <location>
        <begin position="52"/>
        <end position="71"/>
    </location>
</feature>
<feature type="compositionally biased region" description="Basic and acidic residues" evidence="2">
    <location>
        <begin position="243"/>
        <end position="257"/>
    </location>
</feature>
<feature type="coiled-coil region" evidence="1">
    <location>
        <begin position="368"/>
        <end position="395"/>
    </location>
</feature>
<feature type="compositionally biased region" description="Basic and acidic residues" evidence="2">
    <location>
        <begin position="513"/>
        <end position="527"/>
    </location>
</feature>
<evidence type="ECO:0000256" key="1">
    <source>
        <dbReference type="SAM" id="Coils"/>
    </source>
</evidence>
<feature type="region of interest" description="Disordered" evidence="2">
    <location>
        <begin position="1"/>
        <end position="132"/>
    </location>
</feature>
<proteinExistence type="predicted"/>
<accession>A0A9X0CFH5</accession>
<feature type="compositionally biased region" description="Polar residues" evidence="2">
    <location>
        <begin position="99"/>
        <end position="114"/>
    </location>
</feature>
<comment type="caution">
    <text evidence="3">The sequence shown here is derived from an EMBL/GenBank/DDBJ whole genome shotgun (WGS) entry which is preliminary data.</text>
</comment>
<dbReference type="EMBL" id="MU827784">
    <property type="protein sequence ID" value="KAJ7334537.1"/>
    <property type="molecule type" value="Genomic_DNA"/>
</dbReference>
<dbReference type="OrthoDB" id="5970661at2759"/>
<reference evidence="3" key="1">
    <citation type="submission" date="2023-01" db="EMBL/GenBank/DDBJ databases">
        <title>Genome assembly of the deep-sea coral Lophelia pertusa.</title>
        <authorList>
            <person name="Herrera S."/>
            <person name="Cordes E."/>
        </authorList>
    </citation>
    <scope>NUCLEOTIDE SEQUENCE</scope>
    <source>
        <strain evidence="3">USNM1676648</strain>
        <tissue evidence="3">Polyp</tissue>
    </source>
</reference>
<protein>
    <submittedName>
        <fullName evidence="3">Uncharacterized protein</fullName>
    </submittedName>
</protein>
<evidence type="ECO:0000313" key="4">
    <source>
        <dbReference type="Proteomes" id="UP001163046"/>
    </source>
</evidence>